<organism evidence="7 8">
    <name type="scientific">Marasmiellus scandens</name>
    <dbReference type="NCBI Taxonomy" id="2682957"/>
    <lineage>
        <taxon>Eukaryota</taxon>
        <taxon>Fungi</taxon>
        <taxon>Dikarya</taxon>
        <taxon>Basidiomycota</taxon>
        <taxon>Agaricomycotina</taxon>
        <taxon>Agaricomycetes</taxon>
        <taxon>Agaricomycetidae</taxon>
        <taxon>Agaricales</taxon>
        <taxon>Marasmiineae</taxon>
        <taxon>Omphalotaceae</taxon>
        <taxon>Marasmiellus</taxon>
    </lineage>
</organism>
<dbReference type="InterPro" id="IPR011701">
    <property type="entry name" value="MFS"/>
</dbReference>
<protein>
    <recommendedName>
        <fullName evidence="9">MFS transporter</fullName>
    </recommendedName>
</protein>
<keyword evidence="3 6" id="KW-1133">Transmembrane helix</keyword>
<feature type="compositionally biased region" description="Polar residues" evidence="5">
    <location>
        <begin position="11"/>
        <end position="20"/>
    </location>
</feature>
<keyword evidence="8" id="KW-1185">Reference proteome</keyword>
<name>A0ABR1K5H2_9AGAR</name>
<evidence type="ECO:0008006" key="9">
    <source>
        <dbReference type="Google" id="ProtNLM"/>
    </source>
</evidence>
<comment type="subcellular location">
    <subcellularLocation>
        <location evidence="1">Membrane</location>
        <topology evidence="1">Multi-pass membrane protein</topology>
    </subcellularLocation>
</comment>
<feature type="transmembrane region" description="Helical" evidence="6">
    <location>
        <begin position="333"/>
        <end position="359"/>
    </location>
</feature>
<feature type="transmembrane region" description="Helical" evidence="6">
    <location>
        <begin position="298"/>
        <end position="321"/>
    </location>
</feature>
<reference evidence="7 8" key="1">
    <citation type="submission" date="2024-01" db="EMBL/GenBank/DDBJ databases">
        <title>A draft genome for the cacao thread blight pathogen Marasmiellus scandens.</title>
        <authorList>
            <person name="Baruah I.K."/>
            <person name="Leung J."/>
            <person name="Bukari Y."/>
            <person name="Amoako-Attah I."/>
            <person name="Meinhardt L.W."/>
            <person name="Bailey B.A."/>
            <person name="Cohen S.P."/>
        </authorList>
    </citation>
    <scope>NUCLEOTIDE SEQUENCE [LARGE SCALE GENOMIC DNA]</scope>
    <source>
        <strain evidence="7 8">GH-19</strain>
    </source>
</reference>
<dbReference type="Proteomes" id="UP001498398">
    <property type="component" value="Unassembled WGS sequence"/>
</dbReference>
<comment type="caution">
    <text evidence="7">The sequence shown here is derived from an EMBL/GenBank/DDBJ whole genome shotgun (WGS) entry which is preliminary data.</text>
</comment>
<sequence>MAPHAEETRPLLSNGTNSGEASTRRWRWKANPYWLIPVAMGMNIARGMTMAMRVQVYTDIGCAASGLPRSQCDDAPSVSARAARIQASITTLMSILSAFATGPWSRWGDVHGRNPLLMVTVFGALAMEIVFILVTRPHTVFSRHAEQFIMMGPVIDGLVGGLSAFNGVVHAYISDCTRHGSRARIFSTVQGLVFIGLATGPWISGFILSFGNFSPYVLFYASSLLLILLLAYIAFICPESLPREARLKTEDRSSQSGTIVDHFRNSISSLTAGLLSPISMFKPRHVALPTYTGKDWNVTLAGGALFLYTISTAVYNIKYIYGKRVYQWSPTELGFYMSILWTTRAINLLVLLPIIIGYFKPKALPGQEPDIYAEMHFDQILAGASLAIDGTADALIAIASSSSQNLFVALSCMSSFTSGGNPTLHSLAAVCLHAAGYSSEVGSLFGALAVAAAVAHVISPWLFALTYSSTVATYPKAVFVLAAALLYTAVTLLATIRSKSRMSTGVHVS</sequence>
<feature type="transmembrane region" description="Helical" evidence="6">
    <location>
        <begin position="444"/>
        <end position="465"/>
    </location>
</feature>
<feature type="transmembrane region" description="Helical" evidence="6">
    <location>
        <begin position="477"/>
        <end position="496"/>
    </location>
</feature>
<dbReference type="Pfam" id="PF07690">
    <property type="entry name" value="MFS_1"/>
    <property type="match status" value="1"/>
</dbReference>
<feature type="transmembrane region" description="Helical" evidence="6">
    <location>
        <begin position="217"/>
        <end position="237"/>
    </location>
</feature>
<evidence type="ECO:0000256" key="1">
    <source>
        <dbReference type="ARBA" id="ARBA00004141"/>
    </source>
</evidence>
<proteinExistence type="predicted"/>
<dbReference type="SUPFAM" id="SSF103473">
    <property type="entry name" value="MFS general substrate transporter"/>
    <property type="match status" value="1"/>
</dbReference>
<feature type="transmembrane region" description="Helical" evidence="6">
    <location>
        <begin position="185"/>
        <end position="211"/>
    </location>
</feature>
<dbReference type="PANTHER" id="PTHR23507">
    <property type="entry name" value="ZGC:174356"/>
    <property type="match status" value="1"/>
</dbReference>
<dbReference type="Gene3D" id="1.20.1250.20">
    <property type="entry name" value="MFS general substrate transporter like domains"/>
    <property type="match status" value="1"/>
</dbReference>
<evidence type="ECO:0000256" key="3">
    <source>
        <dbReference type="ARBA" id="ARBA00022989"/>
    </source>
</evidence>
<evidence type="ECO:0000256" key="2">
    <source>
        <dbReference type="ARBA" id="ARBA00022692"/>
    </source>
</evidence>
<dbReference type="InterPro" id="IPR036259">
    <property type="entry name" value="MFS_trans_sf"/>
</dbReference>
<evidence type="ECO:0000313" key="8">
    <source>
        <dbReference type="Proteomes" id="UP001498398"/>
    </source>
</evidence>
<dbReference type="EMBL" id="JBANRG010000002">
    <property type="protein sequence ID" value="KAK7470116.1"/>
    <property type="molecule type" value="Genomic_DNA"/>
</dbReference>
<feature type="transmembrane region" description="Helical" evidence="6">
    <location>
        <begin position="154"/>
        <end position="173"/>
    </location>
</feature>
<evidence type="ECO:0000256" key="5">
    <source>
        <dbReference type="SAM" id="MobiDB-lite"/>
    </source>
</evidence>
<feature type="transmembrane region" description="Helical" evidence="6">
    <location>
        <begin position="116"/>
        <end position="134"/>
    </location>
</feature>
<gene>
    <name evidence="7" type="ORF">VKT23_001557</name>
</gene>
<keyword evidence="2 6" id="KW-0812">Transmembrane</keyword>
<evidence type="ECO:0000313" key="7">
    <source>
        <dbReference type="EMBL" id="KAK7470116.1"/>
    </source>
</evidence>
<dbReference type="PANTHER" id="PTHR23507:SF1">
    <property type="entry name" value="FI18259P1-RELATED"/>
    <property type="match status" value="1"/>
</dbReference>
<feature type="region of interest" description="Disordered" evidence="5">
    <location>
        <begin position="1"/>
        <end position="20"/>
    </location>
</feature>
<evidence type="ECO:0000256" key="6">
    <source>
        <dbReference type="SAM" id="Phobius"/>
    </source>
</evidence>
<accession>A0ABR1K5H2</accession>
<keyword evidence="4 6" id="KW-0472">Membrane</keyword>
<evidence type="ECO:0000256" key="4">
    <source>
        <dbReference type="ARBA" id="ARBA00023136"/>
    </source>
</evidence>